<proteinExistence type="predicted"/>
<feature type="compositionally biased region" description="Polar residues" evidence="1">
    <location>
        <begin position="1287"/>
        <end position="1309"/>
    </location>
</feature>
<dbReference type="SUPFAM" id="SSF52113">
    <property type="entry name" value="BRCT domain"/>
    <property type="match status" value="1"/>
</dbReference>
<evidence type="ECO:0000259" key="4">
    <source>
        <dbReference type="SMART" id="SM00453"/>
    </source>
</evidence>
<dbReference type="eggNOG" id="ENOG502TH7I">
    <property type="taxonomic scope" value="Eukaryota"/>
</dbReference>
<organism evidence="5 6">
    <name type="scientific">Caenorhabditis tropicalis</name>
    <dbReference type="NCBI Taxonomy" id="1561998"/>
    <lineage>
        <taxon>Eukaryota</taxon>
        <taxon>Metazoa</taxon>
        <taxon>Ecdysozoa</taxon>
        <taxon>Nematoda</taxon>
        <taxon>Chromadorea</taxon>
        <taxon>Rhabditida</taxon>
        <taxon>Rhabditina</taxon>
        <taxon>Rhabditomorpha</taxon>
        <taxon>Rhabditoidea</taxon>
        <taxon>Rhabditidae</taxon>
        <taxon>Peloderinae</taxon>
        <taxon>Caenorhabditis</taxon>
    </lineage>
</organism>
<feature type="compositionally biased region" description="Low complexity" evidence="1">
    <location>
        <begin position="1260"/>
        <end position="1269"/>
    </location>
</feature>
<dbReference type="InterPro" id="IPR036420">
    <property type="entry name" value="BRCT_dom_sf"/>
</dbReference>
<dbReference type="InterPro" id="IPR003125">
    <property type="entry name" value="WSN"/>
</dbReference>
<dbReference type="Gene3D" id="1.25.40.20">
    <property type="entry name" value="Ankyrin repeat-containing domain"/>
    <property type="match status" value="1"/>
</dbReference>
<feature type="transmembrane region" description="Helical" evidence="2">
    <location>
        <begin position="832"/>
        <end position="854"/>
    </location>
</feature>
<keyword evidence="3" id="KW-0732">Signal</keyword>
<feature type="region of interest" description="Disordered" evidence="1">
    <location>
        <begin position="1225"/>
        <end position="1309"/>
    </location>
</feature>
<evidence type="ECO:0000313" key="5">
    <source>
        <dbReference type="Proteomes" id="UP000095282"/>
    </source>
</evidence>
<dbReference type="SMART" id="SM00453">
    <property type="entry name" value="WSN"/>
    <property type="match status" value="1"/>
</dbReference>
<evidence type="ECO:0000313" key="6">
    <source>
        <dbReference type="WBParaSite" id="Csp11.Scaffold630.g17827.t1"/>
    </source>
</evidence>
<feature type="chain" id="PRO_5009309132" evidence="3">
    <location>
        <begin position="17"/>
        <end position="1309"/>
    </location>
</feature>
<dbReference type="PANTHER" id="PTHR22956:SF15">
    <property type="entry name" value="DOMAIN OF UNKNOWN FUNCTION WSN DOMAIN-CONTAINING PROTEIN"/>
    <property type="match status" value="1"/>
</dbReference>
<feature type="signal peptide" evidence="3">
    <location>
        <begin position="1"/>
        <end position="16"/>
    </location>
</feature>
<dbReference type="InterPro" id="IPR036770">
    <property type="entry name" value="Ankyrin_rpt-contain_sf"/>
</dbReference>
<reference evidence="6" key="1">
    <citation type="submission" date="2016-11" db="UniProtKB">
        <authorList>
            <consortium name="WormBaseParasite"/>
        </authorList>
    </citation>
    <scope>IDENTIFICATION</scope>
</reference>
<keyword evidence="5" id="KW-1185">Reference proteome</keyword>
<feature type="domain" description="Domain of unknown function WSN" evidence="4">
    <location>
        <begin position="48"/>
        <end position="119"/>
    </location>
</feature>
<dbReference type="WBParaSite" id="Csp11.Scaffold630.g17827.t1">
    <property type="protein sequence ID" value="Csp11.Scaffold630.g17827.t1"/>
    <property type="gene ID" value="Csp11.Scaffold630.g17827"/>
</dbReference>
<sequence>MRFLIQISIFICLCSSSDLSFSVLKSSRPQRQTTKAVSSSYPSIIDPSSLQQITDDLSILARLVNGISLHQGLSDGSSKSDDVIAELLNIESSDTVRETIGMTIDTNGISAKLDTFINDVGKLGSNPLTDSSEVKEEIEKLESIKSNADDLKSGTETVLGKSFIETIKKIVGAYEPFITLKDFEAIVQHLKLINSYENPTDNSKVIASYIDAFKKIKEKGASFRQAMEDFEKYKTHNVLKKFWEIKGKYTVLDPISKISKIGQWYQTNWKMLSSLSTKMSMLKKDSNVLIPLAKQNKLYSEISESLTTLIKLTNALFSSKQSAKALTEGFPNGPSDIALIRKDLEGSWLKENIADGKDVSKLSSMLELIEKLSELLLKPREELNSFGKTRKNTIDSTNGTASALKVLAEDGRVLSDNNNLDGSVQTLTGAMTGLQEIKGSPAFKKFDEVYDYVAFISNNVSNFENAFEEMDRIGYKDISDAIEKITLIAQTITEKTDVTNIEVNEAIEQMMKIDGFGNLVKLAEIAGEKLKPLLSNEFRALVKKKPDWNSIPSVQKSLQGTGLPEALGKLKNAKINLESINKMLSYGIKVREVQKSEIQLIKTLLTFIQNVKAGMKDAKDVAGAKPKARRNSDGELKVLDNSKSLSIDLGKGVNLLRKLLTVYTKKMLLTVAADYPNNVHRVIQSLPAMKTVWTDLNLKKLKEFPAEVEKLDKYAEEVKDKKDLLQVGSIFGKASEIQGVPIDNKLLKEQVVPTLQKSSDPDVKKSASTFSDLSELELDYSKHSVRFKAASLSLNSLREYFDEIFGIVRSPSAESQQIVEKEVKNGVSGETLLYAGLGTAVLVVVVAAIVYFCYKCQRDRKYYRRLNDPETWVLLSYTRENQPEKLGSGTCSLAYDYIVRDNYGAFVKCLKNGGYADAKVQSHKQANSLLHEAVLRDKPRFVEALIKAGATRETLNHDRKTPLELAKELKKKRCIKIFKKYEKRRFKVILPEPFPKHDYLIDVDRDIPLEEHYHSDFFKKFRQYQALQDKRPSHYVVKTDKDNVLHVKEHHLSMIFHPSMLMSHRWLKACLDNSSKISDNHEYRVTKMMFRKKIYNTVLEIKDFINRQNVPYLHGCGMSYKDHVKYKEWSLYHKLVPQLGIYDGTGEFPYMNYRHGHSFHRDDVARNIFLYRPEEEAEVQIAFKDVWIQNPDFAFMSTDDFIHFLLSFKIKSKKIKEIEYKNKKNGMIKPGGQKDKAKKKKKIEESNTSMSEPDSGALGTTSRTPTSRTPDSRTPRSTTPNSRSPGSYVQDSMTQNTPTSRTPGMTSRR</sequence>
<dbReference type="PANTHER" id="PTHR22956">
    <property type="entry name" value="ANKYRIN REPEAT-CONTAINING PROTEIN F37A4.4-RELATED-RELATED"/>
    <property type="match status" value="1"/>
</dbReference>
<keyword evidence="2" id="KW-0812">Transmembrane</keyword>
<evidence type="ECO:0000256" key="2">
    <source>
        <dbReference type="SAM" id="Phobius"/>
    </source>
</evidence>
<dbReference type="InterPro" id="IPR053345">
    <property type="entry name" value="Ankyrin_repeat-containing"/>
</dbReference>
<dbReference type="Pfam" id="PF02206">
    <property type="entry name" value="WSN"/>
    <property type="match status" value="1"/>
</dbReference>
<keyword evidence="2" id="KW-1133">Transmembrane helix</keyword>
<evidence type="ECO:0000256" key="1">
    <source>
        <dbReference type="SAM" id="MobiDB-lite"/>
    </source>
</evidence>
<dbReference type="SUPFAM" id="SSF48403">
    <property type="entry name" value="Ankyrin repeat"/>
    <property type="match status" value="1"/>
</dbReference>
<accession>A0A1I7UNS1</accession>
<keyword evidence="2" id="KW-0472">Membrane</keyword>
<evidence type="ECO:0000256" key="3">
    <source>
        <dbReference type="SAM" id="SignalP"/>
    </source>
</evidence>
<protein>
    <submittedName>
        <fullName evidence="6">ANK_REP_REGION domain-containing protein</fullName>
    </submittedName>
</protein>
<feature type="compositionally biased region" description="Low complexity" evidence="1">
    <location>
        <begin position="1275"/>
        <end position="1285"/>
    </location>
</feature>
<name>A0A1I7UNS1_9PELO</name>
<dbReference type="Proteomes" id="UP000095282">
    <property type="component" value="Unplaced"/>
</dbReference>